<comment type="subcellular location">
    <subcellularLocation>
        <location evidence="1">Membrane</location>
        <topology evidence="1">Multi-pass membrane protein</topology>
    </subcellularLocation>
</comment>
<sequence length="260" mass="28847">MVISTILNFIYPPPPSLFTTAMSVVTAASLANAGLSEVRGVHLQYSKFTLAANKKVPSRTGMLVLYSPAFLAGLASFAVFPGGGLRFLVLRSAISLHFFKRILEVLFVHKFSGGMGVDSMVLISFSYFLSTATLIYSQHLSQGLPNPPVDLVYPGIALFLVGMAGNLYHHILLSRLRQEGDGEYRIPTGGLFGRVICPHYFFEAIEFVGISFIAQTVYSCSWTLGVLFYFLGRSHVTRRWYTSKFEDFPEDVKALIPYIF</sequence>
<dbReference type="GO" id="GO:0006629">
    <property type="term" value="P:lipid metabolic process"/>
    <property type="evidence" value="ECO:0007669"/>
    <property type="project" value="InterPro"/>
</dbReference>
<evidence type="ECO:0000259" key="7">
    <source>
        <dbReference type="Pfam" id="PF02544"/>
    </source>
</evidence>
<dbReference type="PANTHER" id="PTHR10556">
    <property type="entry name" value="3-OXO-5-ALPHA-STEROID 4-DEHYDROGENASE"/>
    <property type="match status" value="1"/>
</dbReference>
<keyword evidence="5 6" id="KW-0472">Membrane</keyword>
<dbReference type="PROSITE" id="PS50244">
    <property type="entry name" value="S5A_REDUCTASE"/>
    <property type="match status" value="1"/>
</dbReference>
<dbReference type="FunCoup" id="A0A059BGC5">
    <property type="interactions" value="237"/>
</dbReference>
<dbReference type="InParanoid" id="A0A059BGC5"/>
<gene>
    <name evidence="8" type="ORF">EUGRSUZ_G02662</name>
</gene>
<dbReference type="PANTHER" id="PTHR10556:SF35">
    <property type="entry name" value="3-OXO-5-ALPHA-STEROID 4-DEHYDROGENASE FAMILY PROTEIN"/>
    <property type="match status" value="1"/>
</dbReference>
<dbReference type="eggNOG" id="KOG1638">
    <property type="taxonomic scope" value="Eukaryota"/>
</dbReference>
<feature type="domain" description="3-oxo-5-alpha-steroid 4-dehydrogenase C-terminal" evidence="7">
    <location>
        <begin position="152"/>
        <end position="260"/>
    </location>
</feature>
<dbReference type="Pfam" id="PF02544">
    <property type="entry name" value="Steroid_dh"/>
    <property type="match status" value="1"/>
</dbReference>
<feature type="transmembrane region" description="Helical" evidence="6">
    <location>
        <begin position="120"/>
        <end position="139"/>
    </location>
</feature>
<dbReference type="KEGG" id="egr:104454072"/>
<name>A0A059BGC5_EUCGR</name>
<dbReference type="GO" id="GO:0016491">
    <property type="term" value="F:oxidoreductase activity"/>
    <property type="evidence" value="ECO:0000318"/>
    <property type="project" value="GO_Central"/>
</dbReference>
<dbReference type="InterPro" id="IPR039357">
    <property type="entry name" value="SRD5A/TECR"/>
</dbReference>
<evidence type="ECO:0000256" key="3">
    <source>
        <dbReference type="ARBA" id="ARBA00022692"/>
    </source>
</evidence>
<dbReference type="OMA" id="KFWHVVA"/>
<dbReference type="Gramene" id="KCW65168">
    <property type="protein sequence ID" value="KCW65168"/>
    <property type="gene ID" value="EUGRSUZ_G02662"/>
</dbReference>
<dbReference type="GO" id="GO:0016627">
    <property type="term" value="F:oxidoreductase activity, acting on the CH-CH group of donors"/>
    <property type="evidence" value="ECO:0007669"/>
    <property type="project" value="InterPro"/>
</dbReference>
<dbReference type="AlphaFoldDB" id="A0A059BGC5"/>
<reference evidence="8" key="1">
    <citation type="submission" date="2013-07" db="EMBL/GenBank/DDBJ databases">
        <title>The genome of Eucalyptus grandis.</title>
        <authorList>
            <person name="Schmutz J."/>
            <person name="Hayes R."/>
            <person name="Myburg A."/>
            <person name="Tuskan G."/>
            <person name="Grattapaglia D."/>
            <person name="Rokhsar D.S."/>
        </authorList>
    </citation>
    <scope>NUCLEOTIDE SEQUENCE</scope>
    <source>
        <tissue evidence="8">Leaf extractions</tissue>
    </source>
</reference>
<dbReference type="InterPro" id="IPR001104">
    <property type="entry name" value="3-oxo-5_a-steroid_4-DH_C"/>
</dbReference>
<keyword evidence="3 6" id="KW-0812">Transmembrane</keyword>
<dbReference type="Gene3D" id="1.20.120.1630">
    <property type="match status" value="1"/>
</dbReference>
<dbReference type="OrthoDB" id="5788137at2759"/>
<dbReference type="EMBL" id="KK198759">
    <property type="protein sequence ID" value="KCW65168.1"/>
    <property type="molecule type" value="Genomic_DNA"/>
</dbReference>
<feature type="transmembrane region" description="Helical" evidence="6">
    <location>
        <begin position="151"/>
        <end position="172"/>
    </location>
</feature>
<evidence type="ECO:0000256" key="4">
    <source>
        <dbReference type="ARBA" id="ARBA00022989"/>
    </source>
</evidence>
<evidence type="ECO:0000256" key="5">
    <source>
        <dbReference type="ARBA" id="ARBA00023136"/>
    </source>
</evidence>
<dbReference type="FunFam" id="1.20.120.1630:FF:000017">
    <property type="entry name" value="3-oxo-5-alpha-steroid 4-dehydrogenase family protein"/>
    <property type="match status" value="1"/>
</dbReference>
<organism evidence="8">
    <name type="scientific">Eucalyptus grandis</name>
    <name type="common">Flooded gum</name>
    <dbReference type="NCBI Taxonomy" id="71139"/>
    <lineage>
        <taxon>Eukaryota</taxon>
        <taxon>Viridiplantae</taxon>
        <taxon>Streptophyta</taxon>
        <taxon>Embryophyta</taxon>
        <taxon>Tracheophyta</taxon>
        <taxon>Spermatophyta</taxon>
        <taxon>Magnoliopsida</taxon>
        <taxon>eudicotyledons</taxon>
        <taxon>Gunneridae</taxon>
        <taxon>Pentapetalae</taxon>
        <taxon>rosids</taxon>
        <taxon>malvids</taxon>
        <taxon>Myrtales</taxon>
        <taxon>Myrtaceae</taxon>
        <taxon>Myrtoideae</taxon>
        <taxon>Eucalypteae</taxon>
        <taxon>Eucalyptus</taxon>
    </lineage>
</organism>
<feature type="transmembrane region" description="Helical" evidence="6">
    <location>
        <begin position="63"/>
        <end position="82"/>
    </location>
</feature>
<evidence type="ECO:0000256" key="2">
    <source>
        <dbReference type="ARBA" id="ARBA00007742"/>
    </source>
</evidence>
<evidence type="ECO:0000313" key="8">
    <source>
        <dbReference type="EMBL" id="KCW65168.1"/>
    </source>
</evidence>
<proteinExistence type="inferred from homology"/>
<dbReference type="GO" id="GO:0016020">
    <property type="term" value="C:membrane"/>
    <property type="evidence" value="ECO:0007669"/>
    <property type="project" value="UniProtKB-SubCell"/>
</dbReference>
<keyword evidence="4 6" id="KW-1133">Transmembrane helix</keyword>
<protein>
    <recommendedName>
        <fullName evidence="7">3-oxo-5-alpha-steroid 4-dehydrogenase C-terminal domain-containing protein</fullName>
    </recommendedName>
</protein>
<feature type="transmembrane region" description="Helical" evidence="6">
    <location>
        <begin position="208"/>
        <end position="231"/>
    </location>
</feature>
<comment type="similarity">
    <text evidence="2">Belongs to the steroid 5-alpha reductase family.</text>
</comment>
<evidence type="ECO:0000256" key="1">
    <source>
        <dbReference type="ARBA" id="ARBA00004141"/>
    </source>
</evidence>
<accession>A0A059BGC5</accession>
<evidence type="ECO:0000256" key="6">
    <source>
        <dbReference type="SAM" id="Phobius"/>
    </source>
</evidence>